<name>A0A2W4RJ00_9GAMM</name>
<accession>A0A2W4RJ00</accession>
<evidence type="ECO:0000313" key="3">
    <source>
        <dbReference type="Proteomes" id="UP000249396"/>
    </source>
</evidence>
<dbReference type="PROSITE" id="PS51257">
    <property type="entry name" value="PROKAR_LIPOPROTEIN"/>
    <property type="match status" value="1"/>
</dbReference>
<dbReference type="EMBL" id="QJPH01000259">
    <property type="protein sequence ID" value="PZN81709.1"/>
    <property type="molecule type" value="Genomic_DNA"/>
</dbReference>
<feature type="domain" description="Insertion element IS150 protein InsJ-like helix-turn-helix" evidence="1">
    <location>
        <begin position="85"/>
        <end position="130"/>
    </location>
</feature>
<dbReference type="Proteomes" id="UP000249396">
    <property type="component" value="Unassembled WGS sequence"/>
</dbReference>
<dbReference type="InterPro" id="IPR055247">
    <property type="entry name" value="InsJ-like_HTH"/>
</dbReference>
<sequence length="168" mass="19324">MWRLDSEIIPFFVSLTLTLATFACPTERFEPMPQIQLPFFPEGVTQISDLLAFRVEDGRVAYFNGNMPVFIHDKDDIATFRMITAQFCVNGNAKQAEISAVFGIPKVTVKRAVKRYREEGPKGFYTPRKPRGAAVLTAEVGLRHRRCWTKGWRRRRWRGGWNSNPTLS</sequence>
<evidence type="ECO:0000313" key="2">
    <source>
        <dbReference type="EMBL" id="PZN81709.1"/>
    </source>
</evidence>
<organism evidence="2 3">
    <name type="scientific">Candidatus Methylumidiphilus alinenensis</name>
    <dbReference type="NCBI Taxonomy" id="2202197"/>
    <lineage>
        <taxon>Bacteria</taxon>
        <taxon>Pseudomonadati</taxon>
        <taxon>Pseudomonadota</taxon>
        <taxon>Gammaproteobacteria</taxon>
        <taxon>Methylococcales</taxon>
        <taxon>Candidatus Methylumidiphilus</taxon>
    </lineage>
</organism>
<evidence type="ECO:0000259" key="1">
    <source>
        <dbReference type="Pfam" id="PF13518"/>
    </source>
</evidence>
<reference evidence="2 3" key="1">
    <citation type="journal article" date="2018" name="Aquat. Microb. Ecol.">
        <title>Gammaproteobacterial methanotrophs dominate.</title>
        <authorList>
            <person name="Rissanen A.J."/>
            <person name="Saarenheimo J."/>
            <person name="Tiirola M."/>
            <person name="Peura S."/>
            <person name="Aalto S.L."/>
            <person name="Karvinen A."/>
            <person name="Nykanen H."/>
        </authorList>
    </citation>
    <scope>NUCLEOTIDE SEQUENCE [LARGE SCALE GENOMIC DNA]</scope>
    <source>
        <strain evidence="2">AMbin10</strain>
    </source>
</reference>
<gene>
    <name evidence="2" type="ORF">DM484_07925</name>
</gene>
<comment type="caution">
    <text evidence="2">The sequence shown here is derived from an EMBL/GenBank/DDBJ whole genome shotgun (WGS) entry which is preliminary data.</text>
</comment>
<proteinExistence type="predicted"/>
<protein>
    <recommendedName>
        <fullName evidence="1">Insertion element IS150 protein InsJ-like helix-turn-helix domain-containing protein</fullName>
    </recommendedName>
</protein>
<dbReference type="AlphaFoldDB" id="A0A2W4RJ00"/>
<dbReference type="Pfam" id="PF13518">
    <property type="entry name" value="HTH_28"/>
    <property type="match status" value="1"/>
</dbReference>